<dbReference type="RefSeq" id="WP_096450879.1">
    <property type="nucleotide sequence ID" value="NZ_JBHSOG010000098.1"/>
</dbReference>
<accession>A0ABW1AWV9</accession>
<proteinExistence type="predicted"/>
<evidence type="ECO:0000256" key="1">
    <source>
        <dbReference type="SAM" id="MobiDB-lite"/>
    </source>
</evidence>
<reference evidence="3" key="1">
    <citation type="journal article" date="2019" name="Int. J. Syst. Evol. Microbiol.">
        <title>The Global Catalogue of Microorganisms (GCM) 10K type strain sequencing project: providing services to taxonomists for standard genome sequencing and annotation.</title>
        <authorList>
            <consortium name="The Broad Institute Genomics Platform"/>
            <consortium name="The Broad Institute Genome Sequencing Center for Infectious Disease"/>
            <person name="Wu L."/>
            <person name="Ma J."/>
        </authorList>
    </citation>
    <scope>NUCLEOTIDE SEQUENCE [LARGE SCALE GENOMIC DNA]</scope>
    <source>
        <strain evidence="3">SHR3</strain>
    </source>
</reference>
<feature type="region of interest" description="Disordered" evidence="1">
    <location>
        <begin position="725"/>
        <end position="746"/>
    </location>
</feature>
<gene>
    <name evidence="2" type="ORF">ACFPTN_19930</name>
</gene>
<sequence length="763" mass="82913">MSAAPFHIFGIRHHGPGSARSLQRALEALQPDCLLVEGPPDGEDMLPLVDDPGLVPPVALLVYNPEDSREAVFYPFAAFSPEWNALRHANAHRIPVRFIDLPISHQFGIARTADDNGDAGTDAAEAEEQHTDPSTVETATADETGPSGDPLDWLGRAAGHADGEAWWNHMVEERNDGLELFAAIREAMTTVRAEAPPRRWSARAERREAMREAHMRKCLRQAQKDGYQRIAVVCGAWHVPALADMPPAKADNELLKGLPKVKVAATWVPWSYPHLSIASGYGAGVASPGWYEHLWHSAADKRAIGWLARAAALFRAEGLDCSSAHIIEASRLADTLAALRERPQPGLDELSEALRSIVCMGDDAPMRLIAQRLIIGDRLGTTPENAPAVPLQRDLAQAQRNLRLKPEAGQKTLDLDLRQPNDLARSHLLHRLRLLDIPWGMPGRSGHGAKGSFHELWQLQWAPELAIAVIDASRWGSTVAEAAGARAVDRARTATELPVLAELMDQVLLADLQAAIAPVTRALEDLAAIASDVLQLLAAIPPLANVARYGNVRQTDTAMVRHVLTTLVPRAAIGLPGACSALDDDAAAAMNQAIAATHQALQLIADDELLQGWHTALARLGRQAGCHGLVAGLATRLRFDDQLDDAEHTALCMSQALSPGNDPGPAAAWLEGFLNRSAMVLLHDERLWALVDGWLGTLRGEHFLRDLPLLRRAFSSFSLPERRQLGERAGRPAAASTQRPPEWDAQRAERALPLLRQLLGIEA</sequence>
<evidence type="ECO:0000313" key="3">
    <source>
        <dbReference type="Proteomes" id="UP001595974"/>
    </source>
</evidence>
<dbReference type="PANTHER" id="PTHR30634">
    <property type="entry name" value="OUTER MEMBRANE LOLAB LIPOPROTEIN INSERTION APPARATUS"/>
    <property type="match status" value="1"/>
</dbReference>
<dbReference type="Proteomes" id="UP001595974">
    <property type="component" value="Unassembled WGS sequence"/>
</dbReference>
<dbReference type="PANTHER" id="PTHR30634:SF14">
    <property type="match status" value="1"/>
</dbReference>
<dbReference type="Pfam" id="PF18934">
    <property type="entry name" value="DUF5682"/>
    <property type="match status" value="1"/>
</dbReference>
<comment type="caution">
    <text evidence="2">The sequence shown here is derived from an EMBL/GenBank/DDBJ whole genome shotgun (WGS) entry which is preliminary data.</text>
</comment>
<keyword evidence="3" id="KW-1185">Reference proteome</keyword>
<name>A0ABW1AWV9_9RHOO</name>
<protein>
    <submittedName>
        <fullName evidence="2">DUF5682 family protein</fullName>
    </submittedName>
</protein>
<evidence type="ECO:0000313" key="2">
    <source>
        <dbReference type="EMBL" id="MFC5771653.1"/>
    </source>
</evidence>
<organism evidence="2 3">
    <name type="scientific">Thauera sinica</name>
    <dbReference type="NCBI Taxonomy" id="2665146"/>
    <lineage>
        <taxon>Bacteria</taxon>
        <taxon>Pseudomonadati</taxon>
        <taxon>Pseudomonadota</taxon>
        <taxon>Betaproteobacteria</taxon>
        <taxon>Rhodocyclales</taxon>
        <taxon>Zoogloeaceae</taxon>
        <taxon>Thauera</taxon>
    </lineage>
</organism>
<dbReference type="EMBL" id="JBHSOG010000098">
    <property type="protein sequence ID" value="MFC5771653.1"/>
    <property type="molecule type" value="Genomic_DNA"/>
</dbReference>
<feature type="region of interest" description="Disordered" evidence="1">
    <location>
        <begin position="112"/>
        <end position="155"/>
    </location>
</feature>
<dbReference type="InterPro" id="IPR050458">
    <property type="entry name" value="LolB"/>
</dbReference>
<dbReference type="InterPro" id="IPR043737">
    <property type="entry name" value="DUF5682"/>
</dbReference>